<sequence length="122" mass="12779">MLVAVYMGGDGRSKCCSDSLCTGCFSGNFHPNVPASPPPASNNSNLQTPNPKPVYSVLTQISTNYQQICASLALGLVGVTRCANFIAGFANPLTVVKCDCEINLKNYSPLALGECIINCIGC</sequence>
<evidence type="ECO:0000313" key="1">
    <source>
        <dbReference type="EMBL" id="CAG8648593.1"/>
    </source>
</evidence>
<keyword evidence="2" id="KW-1185">Reference proteome</keyword>
<comment type="caution">
    <text evidence="1">The sequence shown here is derived from an EMBL/GenBank/DDBJ whole genome shotgun (WGS) entry which is preliminary data.</text>
</comment>
<reference evidence="1" key="1">
    <citation type="submission" date="2021-06" db="EMBL/GenBank/DDBJ databases">
        <authorList>
            <person name="Kallberg Y."/>
            <person name="Tangrot J."/>
            <person name="Rosling A."/>
        </authorList>
    </citation>
    <scope>NUCLEOTIDE SEQUENCE</scope>
    <source>
        <strain evidence="1">MA461A</strain>
    </source>
</reference>
<gene>
    <name evidence="1" type="ORF">RPERSI_LOCUS7776</name>
</gene>
<organism evidence="1 2">
    <name type="scientific">Racocetra persica</name>
    <dbReference type="NCBI Taxonomy" id="160502"/>
    <lineage>
        <taxon>Eukaryota</taxon>
        <taxon>Fungi</taxon>
        <taxon>Fungi incertae sedis</taxon>
        <taxon>Mucoromycota</taxon>
        <taxon>Glomeromycotina</taxon>
        <taxon>Glomeromycetes</taxon>
        <taxon>Diversisporales</taxon>
        <taxon>Gigasporaceae</taxon>
        <taxon>Racocetra</taxon>
    </lineage>
</organism>
<proteinExistence type="predicted"/>
<dbReference type="Proteomes" id="UP000789920">
    <property type="component" value="Unassembled WGS sequence"/>
</dbReference>
<accession>A0ACA9NHL0</accession>
<dbReference type="EMBL" id="CAJVQC010013474">
    <property type="protein sequence ID" value="CAG8648593.1"/>
    <property type="molecule type" value="Genomic_DNA"/>
</dbReference>
<name>A0ACA9NHL0_9GLOM</name>
<evidence type="ECO:0000313" key="2">
    <source>
        <dbReference type="Proteomes" id="UP000789920"/>
    </source>
</evidence>
<protein>
    <submittedName>
        <fullName evidence="1">11316_t:CDS:1</fullName>
    </submittedName>
</protein>